<accession>A0A6A5DHP8</accession>
<reference evidence="8" key="4">
    <citation type="journal article" date="2022" name="PLoS Pathog.">
        <title>Chromosome-level genome of Schistosoma haematobium underpins genome-wide explorations of molecular variation.</title>
        <authorList>
            <person name="Stroehlein A.J."/>
            <person name="Korhonen P.K."/>
            <person name="Lee V.V."/>
            <person name="Ralph S.A."/>
            <person name="Mentink-Kane M."/>
            <person name="You H."/>
            <person name="McManus D.P."/>
            <person name="Tchuente L.T."/>
            <person name="Stothard J.R."/>
            <person name="Kaur P."/>
            <person name="Dudchenko O."/>
            <person name="Aiden E.L."/>
            <person name="Yang B."/>
            <person name="Yang H."/>
            <person name="Emery A.M."/>
            <person name="Webster B.L."/>
            <person name="Brindley P.J."/>
            <person name="Rollinson D."/>
            <person name="Chang B.C.H."/>
            <person name="Gasser R.B."/>
            <person name="Young N.D."/>
        </authorList>
    </citation>
    <scope>NUCLEOTIDE SEQUENCE</scope>
</reference>
<comment type="caution">
    <text evidence="8">The sequence shown here is derived from an EMBL/GenBank/DDBJ whole genome shotgun (WGS) entry which is preliminary data.</text>
</comment>
<proteinExistence type="predicted"/>
<feature type="transmembrane region" description="Helical" evidence="7">
    <location>
        <begin position="580"/>
        <end position="599"/>
    </location>
</feature>
<feature type="transmembrane region" description="Helical" evidence="7">
    <location>
        <begin position="605"/>
        <end position="625"/>
    </location>
</feature>
<evidence type="ECO:0000256" key="3">
    <source>
        <dbReference type="ARBA" id="ARBA00022692"/>
    </source>
</evidence>
<feature type="compositionally biased region" description="Basic and acidic residues" evidence="6">
    <location>
        <begin position="10"/>
        <end position="23"/>
    </location>
</feature>
<protein>
    <submittedName>
        <fullName evidence="8">Cationic amino acid transporter 4, variant 2</fullName>
    </submittedName>
</protein>
<dbReference type="EMBL" id="AMPZ03000001">
    <property type="protein sequence ID" value="KAH9596442.1"/>
    <property type="molecule type" value="Genomic_DNA"/>
</dbReference>
<organism evidence="8 9">
    <name type="scientific">Schistosoma haematobium</name>
    <name type="common">Blood fluke</name>
    <dbReference type="NCBI Taxonomy" id="6185"/>
    <lineage>
        <taxon>Eukaryota</taxon>
        <taxon>Metazoa</taxon>
        <taxon>Spiralia</taxon>
        <taxon>Lophotrochozoa</taxon>
        <taxon>Platyhelminthes</taxon>
        <taxon>Trematoda</taxon>
        <taxon>Digenea</taxon>
        <taxon>Strigeidida</taxon>
        <taxon>Schistosomatoidea</taxon>
        <taxon>Schistosomatidae</taxon>
        <taxon>Schistosoma</taxon>
    </lineage>
</organism>
<evidence type="ECO:0000256" key="2">
    <source>
        <dbReference type="ARBA" id="ARBA00022448"/>
    </source>
</evidence>
<dbReference type="Proteomes" id="UP000471633">
    <property type="component" value="Unassembled WGS sequence"/>
</dbReference>
<keyword evidence="2" id="KW-0813">Transport</keyword>
<dbReference type="PANTHER" id="PTHR43243:SF4">
    <property type="entry name" value="CATIONIC AMINO ACID TRANSPORTER 4"/>
    <property type="match status" value="1"/>
</dbReference>
<evidence type="ECO:0000313" key="9">
    <source>
        <dbReference type="Proteomes" id="UP000471633"/>
    </source>
</evidence>
<evidence type="ECO:0000313" key="8">
    <source>
        <dbReference type="EMBL" id="KAH9596442.1"/>
    </source>
</evidence>
<sequence length="674" mass="74722">MSKQESNLCVDDKSATKTTEPSHKKSLGCCGEYGRTVAHGLFRKKHFKDIFHNDLNKTLTTISLILYGLACMLDGGIYVSTGAVINAQTGPSAFLAYIIATFVAILNSLIYSELACHVPKDVACYGHAHSILGELPAFITAWSTFIDYILSASLVARSWSNIIDTFSGNRISSWIIITFGRLSSPDGLLSEYPDFLSTIVILIYGICCCFGLRKNLALTVISSAVNVGALLIATIYMFIHAKTNHYSIIYSGITTNIKYFLPYGILGLLSATTISFNAFVRSSAPSSRAQEVKRPPYSLPAASVTSILIVGLVTTLSALALTLYYPWFYVDAENAFLNALKDNKESTGANFGRIFMFCLVGSGFVLGLLTSLISPMLASINICLAMVHDGFMPFMFSRVCRPFKRPLMTTIFIIIFTCLFSTIFTVQSLASFLSLGTLIAYCISAISVLFLRYRSQTNDPEDINEYDNANCKGFENYQNVYYSKRIGQPGFIKKKIGFRLSDRMLKFINSGVPGSMVVFLISIYVILSIALVGCLTIGVSGRIASFMKIIATVLTILLLMLTIIFIGFIKQFKSNDANSYRVPLVPLLPCFTLTINLLLLSRISWFSWVRYGIWMLLGLLIYFLYGIKNTYRISEENESVISSNCLSDIEYEKKSSKSNSSTDESIEFVDPIRF</sequence>
<feature type="transmembrane region" description="Helical" evidence="7">
    <location>
        <begin position="516"/>
        <end position="539"/>
    </location>
</feature>
<evidence type="ECO:0000256" key="1">
    <source>
        <dbReference type="ARBA" id="ARBA00004141"/>
    </source>
</evidence>
<keyword evidence="5 7" id="KW-0472">Membrane</keyword>
<comment type="subcellular location">
    <subcellularLocation>
        <location evidence="1">Membrane</location>
        <topology evidence="1">Multi-pass membrane protein</topology>
    </subcellularLocation>
</comment>
<dbReference type="GeneID" id="24591401"/>
<dbReference type="Pfam" id="PF13906">
    <property type="entry name" value="AA_permease_C"/>
    <property type="match status" value="1"/>
</dbReference>
<reference evidence="8" key="3">
    <citation type="submission" date="2021-06" db="EMBL/GenBank/DDBJ databases">
        <title>Chromosome-level genome assembly for S. haematobium.</title>
        <authorList>
            <person name="Stroehlein A.J."/>
        </authorList>
    </citation>
    <scope>NUCLEOTIDE SEQUENCE</scope>
</reference>
<dbReference type="Gene3D" id="1.20.1740.10">
    <property type="entry name" value="Amino acid/polyamine transporter I"/>
    <property type="match status" value="2"/>
</dbReference>
<keyword evidence="9" id="KW-1185">Reference proteome</keyword>
<reference evidence="8" key="2">
    <citation type="journal article" date="2019" name="Gigascience">
        <title>High-quality Schistosoma haematobium genome achieved by single-molecule and long-range sequencing.</title>
        <authorList>
            <person name="Stroehlein A.J."/>
            <person name="Korhonen P.K."/>
            <person name="Chong T.M."/>
            <person name="Lim Y.L."/>
            <person name="Chan K.G."/>
            <person name="Webster B."/>
            <person name="Rollinson D."/>
            <person name="Brindley P.J."/>
            <person name="Gasser R.B."/>
            <person name="Young N.D."/>
        </authorList>
    </citation>
    <scope>NUCLEOTIDE SEQUENCE</scope>
</reference>
<reference evidence="8" key="1">
    <citation type="journal article" date="2012" name="Nat. Genet.">
        <title>Whole-genome sequence of Schistosoma haematobium.</title>
        <authorList>
            <person name="Young N.D."/>
            <person name="Jex A.R."/>
            <person name="Li B."/>
            <person name="Liu S."/>
            <person name="Yang L."/>
            <person name="Xiong Z."/>
            <person name="Li Y."/>
            <person name="Cantacessi C."/>
            <person name="Hall R.S."/>
            <person name="Xu X."/>
            <person name="Chen F."/>
            <person name="Wu X."/>
            <person name="Zerlotini A."/>
            <person name="Oliveira G."/>
            <person name="Hofmann A."/>
            <person name="Zhang G."/>
            <person name="Fang X."/>
            <person name="Kang Y."/>
            <person name="Campbell B.E."/>
            <person name="Loukas A."/>
            <person name="Ranganathan S."/>
            <person name="Rollinson D."/>
            <person name="Rinaldi G."/>
            <person name="Brindley P.J."/>
            <person name="Yang H."/>
            <person name="Wang J."/>
            <person name="Wang J."/>
            <person name="Gasser R.B."/>
        </authorList>
    </citation>
    <scope>NUCLEOTIDE SEQUENCE</scope>
</reference>
<evidence type="ECO:0000256" key="5">
    <source>
        <dbReference type="ARBA" id="ARBA00023136"/>
    </source>
</evidence>
<keyword evidence="3 7" id="KW-0812">Transmembrane</keyword>
<dbReference type="InterPro" id="IPR029485">
    <property type="entry name" value="CAT_C"/>
</dbReference>
<dbReference type="OrthoDB" id="3900342at2759"/>
<evidence type="ECO:0000256" key="7">
    <source>
        <dbReference type="SAM" id="Phobius"/>
    </source>
</evidence>
<dbReference type="InterPro" id="IPR002293">
    <property type="entry name" value="AA/rel_permease1"/>
</dbReference>
<evidence type="ECO:0000256" key="4">
    <source>
        <dbReference type="ARBA" id="ARBA00022989"/>
    </source>
</evidence>
<feature type="region of interest" description="Disordered" evidence="6">
    <location>
        <begin position="1"/>
        <end position="23"/>
    </location>
</feature>
<dbReference type="KEGG" id="shx:MS3_00002118"/>
<dbReference type="AlphaFoldDB" id="A0A6A5DHP8"/>
<feature type="transmembrane region" description="Helical" evidence="7">
    <location>
        <begin position="432"/>
        <end position="451"/>
    </location>
</feature>
<dbReference type="CTD" id="24591401"/>
<dbReference type="GO" id="GO:0015171">
    <property type="term" value="F:amino acid transmembrane transporter activity"/>
    <property type="evidence" value="ECO:0007669"/>
    <property type="project" value="TreeGrafter"/>
</dbReference>
<dbReference type="Pfam" id="PF13520">
    <property type="entry name" value="AA_permease_2"/>
    <property type="match status" value="1"/>
</dbReference>
<dbReference type="PANTHER" id="PTHR43243">
    <property type="entry name" value="INNER MEMBRANE TRANSPORTER YGJI-RELATED"/>
    <property type="match status" value="1"/>
</dbReference>
<feature type="transmembrane region" description="Helical" evidence="7">
    <location>
        <begin position="94"/>
        <end position="111"/>
    </location>
</feature>
<dbReference type="GO" id="GO:0016020">
    <property type="term" value="C:membrane"/>
    <property type="evidence" value="ECO:0007669"/>
    <property type="project" value="UniProtKB-SubCell"/>
</dbReference>
<feature type="transmembrane region" description="Helical" evidence="7">
    <location>
        <begin position="354"/>
        <end position="387"/>
    </location>
</feature>
<feature type="transmembrane region" description="Helical" evidence="7">
    <location>
        <begin position="219"/>
        <end position="239"/>
    </location>
</feature>
<feature type="transmembrane region" description="Helical" evidence="7">
    <location>
        <begin position="407"/>
        <end position="426"/>
    </location>
</feature>
<evidence type="ECO:0000256" key="6">
    <source>
        <dbReference type="SAM" id="MobiDB-lite"/>
    </source>
</evidence>
<feature type="region of interest" description="Disordered" evidence="6">
    <location>
        <begin position="655"/>
        <end position="674"/>
    </location>
</feature>
<feature type="transmembrane region" description="Helical" evidence="7">
    <location>
        <begin position="195"/>
        <end position="212"/>
    </location>
</feature>
<keyword evidence="4 7" id="KW-1133">Transmembrane helix</keyword>
<gene>
    <name evidence="8" type="primary">SLC7A4_2</name>
    <name evidence="8" type="ORF">MS3_00002118</name>
</gene>
<name>A0A6A5DHP8_SCHHA</name>
<feature type="transmembrane region" description="Helical" evidence="7">
    <location>
        <begin position="301"/>
        <end position="327"/>
    </location>
</feature>
<feature type="transmembrane region" description="Helical" evidence="7">
    <location>
        <begin position="545"/>
        <end position="568"/>
    </location>
</feature>
<feature type="transmembrane region" description="Helical" evidence="7">
    <location>
        <begin position="64"/>
        <end position="87"/>
    </location>
</feature>
<dbReference type="RefSeq" id="XP_012795329.2">
    <property type="nucleotide sequence ID" value="XM_012939875.3"/>
</dbReference>
<feature type="transmembrane region" description="Helical" evidence="7">
    <location>
        <begin position="259"/>
        <end position="280"/>
    </location>
</feature>